<keyword evidence="2 8" id="KW-0813">Transport</keyword>
<dbReference type="Gene3D" id="2.170.130.10">
    <property type="entry name" value="TonB-dependent receptor, plug domain"/>
    <property type="match status" value="1"/>
</dbReference>
<keyword evidence="4 8" id="KW-0812">Transmembrane</keyword>
<keyword evidence="3 8" id="KW-1134">Transmembrane beta strand</keyword>
<sequence>MTGSNMGQASVAGAMRRRKQILCGSTALMMCLMPSLAYAQDSAPSNSSEQAQDSTDNQGAIVVTGSRVARSGFDNPTPTTIINAEQIANTGLNDISDVLMQSPQIAVGLGSSNDTFQRDIGASFINLRGLGENRTLVLVDGRRRVSGSRDGSQVDVSAIPTSMIKSVEVITGGASAVYGADAVSGVVNIILKDDIEGFEVSGRVGLSDRGDGATYRISTSGGGQFADGRGSARFGLNYSKSETLKYTDRSYTYGEGALRFVNNPDNTGPDDGIPDRIVITNPRTITSSYEPSFVIGGQRYYYDNGLATQSGVDCYGSYCSGGDYGYDNRERNLRNPRESFSAIAGLEYELSDNITAFTDFEFSFANSETNGQGFFDSSLTLQRDNPTLPDEVTALMDANGLSTLKVGYEGEYIFGNREHGNSRYIYTVTGGLRGKVANFDWEAFAQYGRRDQRYKRGNSRIESRFYEAVDAVIDPDTGEMVCRSEAAQAAGCRPISVFDGMVSDEDKAYFEATFMREVTNEQFLAGIQATGSLIDLPAGPLGVAIGAEYRRDSLSTLDDPLGARGLLYRTDNGGESVDASAEVVEAFAEFVVPVLKDSFLGKSLQVEGAARYSHYDTIGSTLAWKLGGEWAPIDDLRFRVTRSRSVRAPTIVELFAPETIGALNITADPCDAAEINQNPNRLANCRALGIPVGWVDPAASLALTTRLGGNPDLQEETSNSWTAGVVTNPVDGLTLSADWWSIKIDDAIQTISGNSIVEKCVDSESLDNPFCALVTRGNFVGLSDPYVISSIDLRQVNVGSLTARGVDFAASYHTYLDKISSSLPGRLTVTATLTYLDKLEELVDATDETTLLIKDGEYENPTWRANLNLGYAVGNLRANWKVRYIGPSSLDVEKSAEYYGGVTVDERFYHDLSINYELDDGSSLQLGVNNLFDEHPPQTPSTYTGAYGSSLFDSVGRFFYLGATKKF</sequence>
<comment type="caution">
    <text evidence="13">The sequence shown here is derived from an EMBL/GenBank/DDBJ whole genome shotgun (WGS) entry which is preliminary data.</text>
</comment>
<name>A0A419R5B4_9SPHN</name>
<dbReference type="InterPro" id="IPR039426">
    <property type="entry name" value="TonB-dep_rcpt-like"/>
</dbReference>
<gene>
    <name evidence="13" type="ORF">D6858_01810</name>
</gene>
<evidence type="ECO:0000256" key="1">
    <source>
        <dbReference type="ARBA" id="ARBA00004571"/>
    </source>
</evidence>
<comment type="similarity">
    <text evidence="8 9">Belongs to the TonB-dependent receptor family.</text>
</comment>
<feature type="signal peptide" evidence="10">
    <location>
        <begin position="1"/>
        <end position="39"/>
    </location>
</feature>
<dbReference type="PANTHER" id="PTHR47234">
    <property type="match status" value="1"/>
</dbReference>
<keyword evidence="7 8" id="KW-0998">Cell outer membrane</keyword>
<evidence type="ECO:0000313" key="13">
    <source>
        <dbReference type="EMBL" id="RJX70891.1"/>
    </source>
</evidence>
<evidence type="ECO:0000259" key="12">
    <source>
        <dbReference type="Pfam" id="PF07715"/>
    </source>
</evidence>
<evidence type="ECO:0000256" key="6">
    <source>
        <dbReference type="ARBA" id="ARBA00023136"/>
    </source>
</evidence>
<evidence type="ECO:0000256" key="3">
    <source>
        <dbReference type="ARBA" id="ARBA00022452"/>
    </source>
</evidence>
<feature type="chain" id="PRO_5019504513" evidence="10">
    <location>
        <begin position="40"/>
        <end position="967"/>
    </location>
</feature>
<dbReference type="InterPro" id="IPR037066">
    <property type="entry name" value="Plug_dom_sf"/>
</dbReference>
<dbReference type="Pfam" id="PF00593">
    <property type="entry name" value="TonB_dep_Rec_b-barrel"/>
    <property type="match status" value="1"/>
</dbReference>
<reference evidence="13 14" key="1">
    <citation type="submission" date="2018-09" db="EMBL/GenBank/DDBJ databases">
        <title>Altererythrobacter sp.Ery1 and Ery12, the genome sequencing of novel strains in genus Alterythrobacter.</title>
        <authorList>
            <person name="Cheng H."/>
            <person name="Wu Y.-H."/>
            <person name="Fang C."/>
            <person name="Xu X.-W."/>
        </authorList>
    </citation>
    <scope>NUCLEOTIDE SEQUENCE [LARGE SCALE GENOMIC DNA]</scope>
    <source>
        <strain evidence="13 14">Ery12</strain>
    </source>
</reference>
<dbReference type="AlphaFoldDB" id="A0A419R5B4"/>
<keyword evidence="13" id="KW-0675">Receptor</keyword>
<keyword evidence="5 9" id="KW-0798">TonB box</keyword>
<dbReference type="SUPFAM" id="SSF56935">
    <property type="entry name" value="Porins"/>
    <property type="match status" value="1"/>
</dbReference>
<evidence type="ECO:0000256" key="9">
    <source>
        <dbReference type="RuleBase" id="RU003357"/>
    </source>
</evidence>
<keyword evidence="14" id="KW-1185">Reference proteome</keyword>
<evidence type="ECO:0000259" key="11">
    <source>
        <dbReference type="Pfam" id="PF00593"/>
    </source>
</evidence>
<proteinExistence type="inferred from homology"/>
<dbReference type="GO" id="GO:0009279">
    <property type="term" value="C:cell outer membrane"/>
    <property type="evidence" value="ECO:0007669"/>
    <property type="project" value="UniProtKB-SubCell"/>
</dbReference>
<evidence type="ECO:0000256" key="2">
    <source>
        <dbReference type="ARBA" id="ARBA00022448"/>
    </source>
</evidence>
<evidence type="ECO:0000313" key="14">
    <source>
        <dbReference type="Proteomes" id="UP000284322"/>
    </source>
</evidence>
<dbReference type="Proteomes" id="UP000284322">
    <property type="component" value="Unassembled WGS sequence"/>
</dbReference>
<protein>
    <submittedName>
        <fullName evidence="13">TonB-dependent receptor</fullName>
    </submittedName>
</protein>
<evidence type="ECO:0000256" key="8">
    <source>
        <dbReference type="PROSITE-ProRule" id="PRU01360"/>
    </source>
</evidence>
<evidence type="ECO:0000256" key="7">
    <source>
        <dbReference type="ARBA" id="ARBA00023237"/>
    </source>
</evidence>
<dbReference type="PROSITE" id="PS52016">
    <property type="entry name" value="TONB_DEPENDENT_REC_3"/>
    <property type="match status" value="1"/>
</dbReference>
<evidence type="ECO:0000256" key="10">
    <source>
        <dbReference type="SAM" id="SignalP"/>
    </source>
</evidence>
<comment type="subcellular location">
    <subcellularLocation>
        <location evidence="1 8">Cell outer membrane</location>
        <topology evidence="1 8">Multi-pass membrane protein</topology>
    </subcellularLocation>
</comment>
<dbReference type="CDD" id="cd01347">
    <property type="entry name" value="ligand_gated_channel"/>
    <property type="match status" value="1"/>
</dbReference>
<organism evidence="13 14">
    <name type="scientific">Tsuneonella suprasediminis</name>
    <dbReference type="NCBI Taxonomy" id="2306996"/>
    <lineage>
        <taxon>Bacteria</taxon>
        <taxon>Pseudomonadati</taxon>
        <taxon>Pseudomonadota</taxon>
        <taxon>Alphaproteobacteria</taxon>
        <taxon>Sphingomonadales</taxon>
        <taxon>Erythrobacteraceae</taxon>
        <taxon>Tsuneonella</taxon>
    </lineage>
</organism>
<keyword evidence="6 8" id="KW-0472">Membrane</keyword>
<dbReference type="PANTHER" id="PTHR47234:SF2">
    <property type="entry name" value="TONB-DEPENDENT RECEPTOR"/>
    <property type="match status" value="1"/>
</dbReference>
<evidence type="ECO:0000256" key="4">
    <source>
        <dbReference type="ARBA" id="ARBA00022692"/>
    </source>
</evidence>
<feature type="domain" description="TonB-dependent receptor plug" evidence="12">
    <location>
        <begin position="74"/>
        <end position="186"/>
    </location>
</feature>
<dbReference type="InterPro" id="IPR000531">
    <property type="entry name" value="Beta-barrel_TonB"/>
</dbReference>
<evidence type="ECO:0000256" key="5">
    <source>
        <dbReference type="ARBA" id="ARBA00023077"/>
    </source>
</evidence>
<dbReference type="Gene3D" id="2.40.170.20">
    <property type="entry name" value="TonB-dependent receptor, beta-barrel domain"/>
    <property type="match status" value="1"/>
</dbReference>
<dbReference type="InterPro" id="IPR036942">
    <property type="entry name" value="Beta-barrel_TonB_sf"/>
</dbReference>
<dbReference type="Pfam" id="PF07715">
    <property type="entry name" value="Plug"/>
    <property type="match status" value="1"/>
</dbReference>
<dbReference type="OrthoDB" id="7394476at2"/>
<accession>A0A419R5B4</accession>
<dbReference type="EMBL" id="RAHJ01000004">
    <property type="protein sequence ID" value="RJX70891.1"/>
    <property type="molecule type" value="Genomic_DNA"/>
</dbReference>
<keyword evidence="10" id="KW-0732">Signal</keyword>
<dbReference type="InterPro" id="IPR012910">
    <property type="entry name" value="Plug_dom"/>
</dbReference>
<feature type="domain" description="TonB-dependent receptor-like beta-barrel" evidence="11">
    <location>
        <begin position="413"/>
        <end position="931"/>
    </location>
</feature>